<keyword evidence="4" id="KW-1185">Reference proteome</keyword>
<protein>
    <submittedName>
        <fullName evidence="3">BZ3500_MvSof-1268-A1-R1_Chr4-2g07067 protein</fullName>
    </submittedName>
</protein>
<feature type="region of interest" description="Disordered" evidence="2">
    <location>
        <begin position="385"/>
        <end position="404"/>
    </location>
</feature>
<proteinExistence type="inferred from homology"/>
<feature type="region of interest" description="Disordered" evidence="2">
    <location>
        <begin position="350"/>
        <end position="379"/>
    </location>
</feature>
<dbReference type="PANTHER" id="PTHR14534">
    <property type="entry name" value="VACUOLAR IMPORT AND DEGRADATION PROTEIN 24"/>
    <property type="match status" value="1"/>
</dbReference>
<dbReference type="GO" id="GO:0034657">
    <property type="term" value="C:GID complex"/>
    <property type="evidence" value="ECO:0007669"/>
    <property type="project" value="TreeGrafter"/>
</dbReference>
<evidence type="ECO:0000256" key="2">
    <source>
        <dbReference type="SAM" id="MobiDB-lite"/>
    </source>
</evidence>
<dbReference type="STRING" id="289078.A0A2X0KSZ0"/>
<feature type="region of interest" description="Disordered" evidence="2">
    <location>
        <begin position="229"/>
        <end position="326"/>
    </location>
</feature>
<reference evidence="4" key="1">
    <citation type="submission" date="2016-10" db="EMBL/GenBank/DDBJ databases">
        <authorList>
            <person name="Jeantristanb JTB J.-T."/>
            <person name="Ricardo R."/>
        </authorList>
    </citation>
    <scope>NUCLEOTIDE SEQUENCE [LARGE SCALE GENOMIC DNA]</scope>
</reference>
<dbReference type="GO" id="GO:0043161">
    <property type="term" value="P:proteasome-mediated ubiquitin-dependent protein catabolic process"/>
    <property type="evidence" value="ECO:0007669"/>
    <property type="project" value="TreeGrafter"/>
</dbReference>
<sequence>MTIGGDDLHYEPLLASPVFDAPPTSVHRGPLHPGACWEGVQKSGRNVYKVKVDISTVDLNEGKLSGMLQIRHLTPELESLVTFFEGEIIGDGTGFLTSRWGATEADDMKHWSRFPAFSKTLRSTLVKPNLTFKHSNRPFLFMRWKEQFVVPSSHAQNIHGASFAGFYYLCLDFDMPADGAHVCPDSVRTSSPPLRGAARIRSMSSEISRAALGSVGSPMLVNSTDHETVFEDESADGLRPPRPQEARAPLSRPAQPRRASNSGFSYASAVRGSLSSSQPSGTSTDPGRSSSLSSDVAMPKEVESTSEAGVISASHGSSNLGATGNISRFNGPSDSVPLLLSNVPLPTSIPTPIGTTADDFPPPSSPPLGSHVSFGSLPTARHNSMNSSFMSSSPPAGGAAWGGRGIRNTIDAAVLGSEAGEGHSTRQRSRSFNTAPNRPHVPHERRSSITNQMSGSEKASTNWGYQSWMNCEIKGFYFFRHSEPYQELSLRYVPKARGTTQAFAFR</sequence>
<organism evidence="3 4">
    <name type="scientific">Microbotryum saponariae</name>
    <dbReference type="NCBI Taxonomy" id="289078"/>
    <lineage>
        <taxon>Eukaryota</taxon>
        <taxon>Fungi</taxon>
        <taxon>Dikarya</taxon>
        <taxon>Basidiomycota</taxon>
        <taxon>Pucciniomycotina</taxon>
        <taxon>Microbotryomycetes</taxon>
        <taxon>Microbotryales</taxon>
        <taxon>Microbotryaceae</taxon>
        <taxon>Microbotryum</taxon>
    </lineage>
</organism>
<dbReference type="AlphaFoldDB" id="A0A2X0KSZ0"/>
<dbReference type="PANTHER" id="PTHR14534:SF3">
    <property type="entry name" value="GID COMPLEX SUBUNIT 4 HOMOLOG"/>
    <property type="match status" value="1"/>
</dbReference>
<dbReference type="EMBL" id="FMWP01000092">
    <property type="protein sequence ID" value="SCZ97219.1"/>
    <property type="molecule type" value="Genomic_DNA"/>
</dbReference>
<accession>A0A2X0KSZ0</accession>
<gene>
    <name evidence="3" type="ORF">BZ3500_MVSOF-1268-A1-R1_CHR4-2G07067</name>
</gene>
<evidence type="ECO:0000256" key="1">
    <source>
        <dbReference type="ARBA" id="ARBA00061469"/>
    </source>
</evidence>
<dbReference type="GO" id="GO:0007039">
    <property type="term" value="P:protein catabolic process in the vacuole"/>
    <property type="evidence" value="ECO:0007669"/>
    <property type="project" value="TreeGrafter"/>
</dbReference>
<dbReference type="Proteomes" id="UP000249723">
    <property type="component" value="Unassembled WGS sequence"/>
</dbReference>
<evidence type="ECO:0000313" key="3">
    <source>
        <dbReference type="EMBL" id="SCZ97219.1"/>
    </source>
</evidence>
<comment type="similarity">
    <text evidence="1">Belongs to the GID4/VID24 family.</text>
</comment>
<dbReference type="Pfam" id="PF09783">
    <property type="entry name" value="Vac_ImportDeg"/>
    <property type="match status" value="1"/>
</dbReference>
<evidence type="ECO:0000313" key="4">
    <source>
        <dbReference type="Proteomes" id="UP000249723"/>
    </source>
</evidence>
<dbReference type="GO" id="GO:0005773">
    <property type="term" value="C:vacuole"/>
    <property type="evidence" value="ECO:0007669"/>
    <property type="project" value="GOC"/>
</dbReference>
<feature type="compositionally biased region" description="Low complexity" evidence="2">
    <location>
        <begin position="272"/>
        <end position="287"/>
    </location>
</feature>
<feature type="compositionally biased region" description="Low complexity" evidence="2">
    <location>
        <begin position="385"/>
        <end position="398"/>
    </location>
</feature>
<feature type="region of interest" description="Disordered" evidence="2">
    <location>
        <begin position="418"/>
        <end position="456"/>
    </location>
</feature>
<dbReference type="InterPro" id="IPR018618">
    <property type="entry name" value="GID4/10-like"/>
</dbReference>
<dbReference type="GO" id="GO:0006623">
    <property type="term" value="P:protein targeting to vacuole"/>
    <property type="evidence" value="ECO:0007669"/>
    <property type="project" value="TreeGrafter"/>
</dbReference>
<dbReference type="GO" id="GO:0045721">
    <property type="term" value="P:negative regulation of gluconeogenesis"/>
    <property type="evidence" value="ECO:0007669"/>
    <property type="project" value="TreeGrafter"/>
</dbReference>
<name>A0A2X0KSZ0_9BASI</name>
<dbReference type="OrthoDB" id="2533923at2759"/>
<feature type="compositionally biased region" description="Polar residues" evidence="2">
    <location>
        <begin position="314"/>
        <end position="326"/>
    </location>
</feature>